<keyword evidence="1" id="KW-0812">Transmembrane</keyword>
<proteinExistence type="predicted"/>
<reference evidence="4" key="1">
    <citation type="journal article" date="2020" name="PLoS Negl. Trop. Dis.">
        <title>High-quality nuclear genome for Sarcoptes scabiei-A critical resource for a neglected parasite.</title>
        <authorList>
            <person name="Korhonen P.K."/>
            <person name="Gasser R.B."/>
            <person name="Ma G."/>
            <person name="Wang T."/>
            <person name="Stroehlein A.J."/>
            <person name="Young N.D."/>
            <person name="Ang C.S."/>
            <person name="Fernando D.D."/>
            <person name="Lu H.C."/>
            <person name="Taylor S."/>
            <person name="Reynolds S.L."/>
            <person name="Mofiz E."/>
            <person name="Najaraj S.H."/>
            <person name="Gowda H."/>
            <person name="Madugundu A."/>
            <person name="Renuse S."/>
            <person name="Holt D."/>
            <person name="Pandey A."/>
            <person name="Papenfuss A.T."/>
            <person name="Fischer K."/>
        </authorList>
    </citation>
    <scope>NUCLEOTIDE SEQUENCE [LARGE SCALE GENOMIC DNA]</scope>
</reference>
<protein>
    <submittedName>
        <fullName evidence="2 3">Uncharacterized protein</fullName>
    </submittedName>
</protein>
<evidence type="ECO:0000313" key="3">
    <source>
        <dbReference type="EnsemblMetazoa" id="KAF7490825.1"/>
    </source>
</evidence>
<keyword evidence="1" id="KW-0472">Membrane</keyword>
<gene>
    <name evidence="2" type="ORF">SSS_1690</name>
</gene>
<organism evidence="2">
    <name type="scientific">Sarcoptes scabiei</name>
    <name type="common">Itch mite</name>
    <name type="synonym">Acarus scabiei</name>
    <dbReference type="NCBI Taxonomy" id="52283"/>
    <lineage>
        <taxon>Eukaryota</taxon>
        <taxon>Metazoa</taxon>
        <taxon>Ecdysozoa</taxon>
        <taxon>Arthropoda</taxon>
        <taxon>Chelicerata</taxon>
        <taxon>Arachnida</taxon>
        <taxon>Acari</taxon>
        <taxon>Acariformes</taxon>
        <taxon>Sarcoptiformes</taxon>
        <taxon>Astigmata</taxon>
        <taxon>Psoroptidia</taxon>
        <taxon>Sarcoptoidea</taxon>
        <taxon>Sarcoptidae</taxon>
        <taxon>Sarcoptinae</taxon>
        <taxon>Sarcoptes</taxon>
    </lineage>
</organism>
<dbReference type="AlphaFoldDB" id="A0A834R5E2"/>
<evidence type="ECO:0000313" key="4">
    <source>
        <dbReference type="Proteomes" id="UP000070412"/>
    </source>
</evidence>
<evidence type="ECO:0000313" key="2">
    <source>
        <dbReference type="EMBL" id="KAF7490825.1"/>
    </source>
</evidence>
<reference evidence="3" key="3">
    <citation type="submission" date="2022-06" db="UniProtKB">
        <authorList>
            <consortium name="EnsemblMetazoa"/>
        </authorList>
    </citation>
    <scope>IDENTIFICATION</scope>
</reference>
<dbReference type="Proteomes" id="UP000070412">
    <property type="component" value="Unassembled WGS sequence"/>
</dbReference>
<dbReference type="EnsemblMetazoa" id="SSS_1690s_mrna">
    <property type="protein sequence ID" value="KAF7490825.1"/>
    <property type="gene ID" value="SSS_1690"/>
</dbReference>
<sequence>MILLSSYLVSIDQKKKKNKKKLQNKKTMMEINEEIRMISFEIKHLRLPHKMKQYQRFRSRIVSIQNLIEKQKKENQNQSQSMQKCFERNRIEFDNQRSNENQNDTFEIDSNIGFDSNEKNQEKQDQFDCFDDVIENLFEQLNQKVICGVQQCFLCGSCSSDGTKSIRYGENDDDEKNEEIRLKKIHQEECLNSEQNSTKEIDLDRIGSESKLTTISNNDSSEDLEETILSSYDRNKMNHRTTASLLETEKDGESETESDFTSKKIILSLAIVEKISIISIIIIIIILSEKTKAIEFIKILSKITLKNDQKSIRFD</sequence>
<evidence type="ECO:0000256" key="1">
    <source>
        <dbReference type="SAM" id="Phobius"/>
    </source>
</evidence>
<dbReference type="EMBL" id="WVUK01000062">
    <property type="protein sequence ID" value="KAF7490825.1"/>
    <property type="molecule type" value="Genomic_DNA"/>
</dbReference>
<name>A0A834R5E2_SARSC</name>
<keyword evidence="4" id="KW-1185">Reference proteome</keyword>
<keyword evidence="1" id="KW-1133">Transmembrane helix</keyword>
<reference evidence="2" key="2">
    <citation type="submission" date="2020-01" db="EMBL/GenBank/DDBJ databases">
        <authorList>
            <person name="Korhonen P.K.K."/>
            <person name="Guangxu M.G."/>
            <person name="Wang T.W."/>
            <person name="Stroehlein A.J.S."/>
            <person name="Young N.D."/>
            <person name="Ang C.-S.A."/>
            <person name="Fernando D.W.F."/>
            <person name="Lu H.L."/>
            <person name="Taylor S.T."/>
            <person name="Ehtesham M.E.M."/>
            <person name="Najaraj S.H.N."/>
            <person name="Harsha G.H.G."/>
            <person name="Madugundu A.M."/>
            <person name="Renuse S.R."/>
            <person name="Holt D.H."/>
            <person name="Pandey A.P."/>
            <person name="Papenfuss A.P."/>
            <person name="Gasser R.B.G."/>
            <person name="Fischer K.F."/>
        </authorList>
    </citation>
    <scope>NUCLEOTIDE SEQUENCE</scope>
    <source>
        <strain evidence="2">SSS_KF_BRIS2020</strain>
    </source>
</reference>
<feature type="transmembrane region" description="Helical" evidence="1">
    <location>
        <begin position="265"/>
        <end position="288"/>
    </location>
</feature>
<accession>A0A834R5E2</accession>